<dbReference type="Pfam" id="PF00329">
    <property type="entry name" value="Complex1_30kDa"/>
    <property type="match status" value="1"/>
</dbReference>
<accession>A0ABN6DU78</accession>
<dbReference type="RefSeq" id="WP_221251141.1">
    <property type="nucleotide sequence ID" value="NZ_AP024355.1"/>
</dbReference>
<organism evidence="5 6">
    <name type="scientific">Desulfuromonas versatilis</name>
    <dbReference type="NCBI Taxonomy" id="2802975"/>
    <lineage>
        <taxon>Bacteria</taxon>
        <taxon>Pseudomonadati</taxon>
        <taxon>Thermodesulfobacteriota</taxon>
        <taxon>Desulfuromonadia</taxon>
        <taxon>Desulfuromonadales</taxon>
        <taxon>Desulfuromonadaceae</taxon>
        <taxon>Desulfuromonas</taxon>
    </lineage>
</organism>
<dbReference type="SUPFAM" id="SSF56762">
    <property type="entry name" value="HydB/Nqo4-like"/>
    <property type="match status" value="1"/>
</dbReference>
<dbReference type="Pfam" id="PF00346">
    <property type="entry name" value="Complex1_49kDa"/>
    <property type="match status" value="1"/>
</dbReference>
<dbReference type="EMBL" id="AP024355">
    <property type="protein sequence ID" value="BCR03677.1"/>
    <property type="molecule type" value="Genomic_DNA"/>
</dbReference>
<proteinExistence type="predicted"/>
<dbReference type="InterPro" id="IPR001268">
    <property type="entry name" value="NADH_UbQ_OxRdtase_30kDa_su"/>
</dbReference>
<dbReference type="InterPro" id="IPR037232">
    <property type="entry name" value="NADH_quin_OxRdtase_su_C/D-like"/>
</dbReference>
<keyword evidence="1" id="KW-0560">Oxidoreductase</keyword>
<sequence>MTSPPSLLSLKNGGSLPLARVPELDYDGFAATLRAEVEGGGRVAAYFAAPDQGEGLALYALLARDWKEDLVPLRTRLGSRFASLTPACPQLHLFEREIAEQFGVLPEGHPWFKPLRFHPVRRGRDPWERNQQGLPVCGDMPYYRVEGEEVHEVAVGPVHAGVIEPGHFRFQCHGERVMHLEISLGYQHRGIEEQLSGGPHPATLYRMETVAGDTSIGHASAYCMVLEALADLQISPRAAALRAIALELERLANHVGDIGALAGDVGFLPTASFCGRIRGDYLNLSAELCGSRFGRGQVRPGGCGFDLDEARAAAILERLKAIERDTRGATELFFDTPSALARMEGTGTVSVADAEALGLVGMAARACGLARDVRLHHPHGAYAGSFDDCIIEESGDVFARASIRRREIHSSLAWLKQALASLPAGQARREVPPAAPQSLAVALVEGWRGELVHVGLTDASGRFSRYKIVDPSFHNWSGLAMALRNEQISDFPLCNKSFNLSYCGFDL</sequence>
<protein>
    <submittedName>
        <fullName evidence="5">Hydrogenase</fullName>
    </submittedName>
</protein>
<dbReference type="SUPFAM" id="SSF143243">
    <property type="entry name" value="Nqo5-like"/>
    <property type="match status" value="1"/>
</dbReference>
<evidence type="ECO:0000259" key="3">
    <source>
        <dbReference type="Pfam" id="PF00329"/>
    </source>
</evidence>
<dbReference type="PANTHER" id="PTHR43485">
    <property type="entry name" value="HYDROGENASE-4 COMPONENT G"/>
    <property type="match status" value="1"/>
</dbReference>
<dbReference type="PANTHER" id="PTHR43485:SF1">
    <property type="entry name" value="FORMATE HYDROGENLYASE SUBUNIT 5-RELATED"/>
    <property type="match status" value="1"/>
</dbReference>
<evidence type="ECO:0000256" key="2">
    <source>
        <dbReference type="ARBA" id="ARBA00023027"/>
    </source>
</evidence>
<gene>
    <name evidence="5" type="primary">ehrL</name>
    <name evidence="5" type="ORF">DESUT3_07460</name>
</gene>
<dbReference type="InterPro" id="IPR052197">
    <property type="entry name" value="ComplexI_49kDa-like"/>
</dbReference>
<feature type="domain" description="NADH-quinone oxidoreductase subunit D" evidence="4">
    <location>
        <begin position="264"/>
        <end position="432"/>
    </location>
</feature>
<dbReference type="InterPro" id="IPR001135">
    <property type="entry name" value="NADH_Q_OxRdtase_suD"/>
</dbReference>
<evidence type="ECO:0000313" key="5">
    <source>
        <dbReference type="EMBL" id="BCR03677.1"/>
    </source>
</evidence>
<reference evidence="5 6" key="2">
    <citation type="journal article" date="2021" name="Int. J. Syst. Evol. Microbiol.">
        <title>Isolation and Polyphasic Characterization of Desulfuromonas versatilis sp. Nov., an Electrogenic Bacteria Capable of Versatile Metabolism Isolated from a Graphene Oxide-Reducing Enrichment Culture.</title>
        <authorList>
            <person name="Xie L."/>
            <person name="Yoshida N."/>
            <person name="Ishii S."/>
            <person name="Meng L."/>
        </authorList>
    </citation>
    <scope>NUCLEOTIDE SEQUENCE [LARGE SCALE GENOMIC DNA]</scope>
    <source>
        <strain evidence="5 6">NIT-T3</strain>
    </source>
</reference>
<name>A0ABN6DU78_9BACT</name>
<evidence type="ECO:0000313" key="6">
    <source>
        <dbReference type="Proteomes" id="UP001319827"/>
    </source>
</evidence>
<dbReference type="InterPro" id="IPR029014">
    <property type="entry name" value="NiFe-Hase_large"/>
</dbReference>
<evidence type="ECO:0000256" key="1">
    <source>
        <dbReference type="ARBA" id="ARBA00023002"/>
    </source>
</evidence>
<keyword evidence="2" id="KW-0520">NAD</keyword>
<evidence type="ECO:0000259" key="4">
    <source>
        <dbReference type="Pfam" id="PF00346"/>
    </source>
</evidence>
<dbReference type="Proteomes" id="UP001319827">
    <property type="component" value="Chromosome"/>
</dbReference>
<reference evidence="5 6" key="1">
    <citation type="journal article" date="2016" name="C (Basel)">
        <title>Selective Growth of and Electricity Production by Marine Exoelectrogenic Bacteria in Self-Aggregated Hydrogel of Microbially Reduced Graphene Oxide.</title>
        <authorList>
            <person name="Yoshida N."/>
            <person name="Goto Y."/>
            <person name="Miyata Y."/>
        </authorList>
    </citation>
    <scope>NUCLEOTIDE SEQUENCE [LARGE SCALE GENOMIC DNA]</scope>
    <source>
        <strain evidence="5 6">NIT-T3</strain>
    </source>
</reference>
<feature type="domain" description="NADH:ubiquinone oxidoreductase 30kDa subunit" evidence="3">
    <location>
        <begin position="47"/>
        <end position="115"/>
    </location>
</feature>
<keyword evidence="6" id="KW-1185">Reference proteome</keyword>
<dbReference type="Gene3D" id="1.10.645.10">
    <property type="entry name" value="Cytochrome-c3 Hydrogenase, chain B"/>
    <property type="match status" value="1"/>
</dbReference>